<evidence type="ECO:0000256" key="8">
    <source>
        <dbReference type="ARBA" id="ARBA00023027"/>
    </source>
</evidence>
<comment type="catalytic activity">
    <reaction evidence="2 10">
        <text>(6R)-NADPHX = (6S)-NADPHX</text>
        <dbReference type="Rhea" id="RHEA:32227"/>
        <dbReference type="ChEBI" id="CHEBI:64076"/>
        <dbReference type="ChEBI" id="CHEBI:64077"/>
        <dbReference type="EC" id="5.1.99.6"/>
    </reaction>
</comment>
<evidence type="ECO:0000256" key="6">
    <source>
        <dbReference type="ARBA" id="ARBA00022857"/>
    </source>
</evidence>
<keyword evidence="6" id="KW-0521">NADP</keyword>
<dbReference type="SUPFAM" id="SSF64153">
    <property type="entry name" value="YjeF N-terminal domain-like"/>
    <property type="match status" value="1"/>
</dbReference>
<comment type="cofactor">
    <cofactor evidence="10">
        <name>K(+)</name>
        <dbReference type="ChEBI" id="CHEBI:29103"/>
    </cofactor>
    <text evidence="10">Binds 1 potassium ion per subunit.</text>
</comment>
<evidence type="ECO:0000256" key="3">
    <source>
        <dbReference type="ARBA" id="ARBA00012228"/>
    </source>
</evidence>
<dbReference type="AlphaFoldDB" id="A0A1Y2HK01"/>
<feature type="binding site" evidence="10">
    <location>
        <begin position="74"/>
        <end position="78"/>
    </location>
    <ligand>
        <name>(6S)-NADPHX</name>
        <dbReference type="ChEBI" id="CHEBI:64076"/>
    </ligand>
</feature>
<comment type="similarity">
    <text evidence="10">Belongs to the NnrE/AIBP family.</text>
</comment>
<dbReference type="HAMAP" id="MF_01966">
    <property type="entry name" value="NADHX_epimerase"/>
    <property type="match status" value="1"/>
</dbReference>
<dbReference type="STRING" id="765915.A0A1Y2HK01"/>
<feature type="domain" description="YjeF N-terminal" evidence="11">
    <location>
        <begin position="14"/>
        <end position="233"/>
    </location>
</feature>
<dbReference type="InterPro" id="IPR004443">
    <property type="entry name" value="YjeF_N_dom"/>
</dbReference>
<evidence type="ECO:0000313" key="13">
    <source>
        <dbReference type="Proteomes" id="UP000193411"/>
    </source>
</evidence>
<feature type="binding site" evidence="10">
    <location>
        <position position="75"/>
    </location>
    <ligand>
        <name>K(+)</name>
        <dbReference type="ChEBI" id="CHEBI:29103"/>
    </ligand>
</feature>
<evidence type="ECO:0000313" key="12">
    <source>
        <dbReference type="EMBL" id="ORZ34905.1"/>
    </source>
</evidence>
<feature type="binding site" evidence="10">
    <location>
        <position position="174"/>
    </location>
    <ligand>
        <name>(6S)-NADPHX</name>
        <dbReference type="ChEBI" id="CHEBI:64076"/>
    </ligand>
</feature>
<dbReference type="GO" id="GO:0046872">
    <property type="term" value="F:metal ion binding"/>
    <property type="evidence" value="ECO:0007669"/>
    <property type="project" value="UniProtKB-KW"/>
</dbReference>
<comment type="caution">
    <text evidence="12">The sequence shown here is derived from an EMBL/GenBank/DDBJ whole genome shotgun (WGS) entry which is preliminary data.</text>
</comment>
<keyword evidence="13" id="KW-1185">Reference proteome</keyword>
<dbReference type="GO" id="GO:0005739">
    <property type="term" value="C:mitochondrion"/>
    <property type="evidence" value="ECO:0007669"/>
    <property type="project" value="UniProtKB-SubCell"/>
</dbReference>
<comment type="caution">
    <text evidence="10">Lacks conserved residue(s) required for the propagation of feature annotation.</text>
</comment>
<keyword evidence="5 10" id="KW-0547">Nucleotide-binding</keyword>
<keyword evidence="10" id="KW-0963">Cytoplasm</keyword>
<evidence type="ECO:0000256" key="10">
    <source>
        <dbReference type="HAMAP-Rule" id="MF_03159"/>
    </source>
</evidence>
<evidence type="ECO:0000256" key="9">
    <source>
        <dbReference type="ARBA" id="ARBA00023235"/>
    </source>
</evidence>
<dbReference type="Proteomes" id="UP000193411">
    <property type="component" value="Unassembled WGS sequence"/>
</dbReference>
<dbReference type="PANTHER" id="PTHR13232:SF10">
    <property type="entry name" value="NAD(P)H-HYDRATE EPIMERASE"/>
    <property type="match status" value="1"/>
</dbReference>
<keyword evidence="4 10" id="KW-0479">Metal-binding</keyword>
<protein>
    <recommendedName>
        <fullName evidence="3 10">NAD(P)H-hydrate epimerase</fullName>
        <ecNumber evidence="3 10">5.1.99.6</ecNumber>
    </recommendedName>
    <alternativeName>
        <fullName evidence="10">NAD(P)HX epimerase</fullName>
    </alternativeName>
</protein>
<dbReference type="InterPro" id="IPR036652">
    <property type="entry name" value="YjeF_N_dom_sf"/>
</dbReference>
<dbReference type="PROSITE" id="PS51385">
    <property type="entry name" value="YJEF_N"/>
    <property type="match status" value="1"/>
</dbReference>
<keyword evidence="9 10" id="KW-0413">Isomerase</keyword>
<evidence type="ECO:0000256" key="4">
    <source>
        <dbReference type="ARBA" id="ARBA00022723"/>
    </source>
</evidence>
<gene>
    <name evidence="12" type="ORF">BCR44DRAFT_1435380</name>
</gene>
<proteinExistence type="inferred from homology"/>
<keyword evidence="10" id="KW-0496">Mitochondrion</keyword>
<name>A0A1Y2HK01_9FUNG</name>
<organism evidence="12 13">
    <name type="scientific">Catenaria anguillulae PL171</name>
    <dbReference type="NCBI Taxonomy" id="765915"/>
    <lineage>
        <taxon>Eukaryota</taxon>
        <taxon>Fungi</taxon>
        <taxon>Fungi incertae sedis</taxon>
        <taxon>Blastocladiomycota</taxon>
        <taxon>Blastocladiomycetes</taxon>
        <taxon>Blastocladiales</taxon>
        <taxon>Catenariaceae</taxon>
        <taxon>Catenaria</taxon>
    </lineage>
</organism>
<dbReference type="PANTHER" id="PTHR13232">
    <property type="entry name" value="NAD(P)H-HYDRATE EPIMERASE"/>
    <property type="match status" value="1"/>
</dbReference>
<comment type="function">
    <text evidence="10">Catalyzes the epimerization of the S- and R-forms of NAD(P)HX, a damaged form of NAD(P)H that is a result of enzymatic or heat-dependent hydration. This is a prerequisite for the S-specific NAD(P)H-hydrate dehydratase to allow the repair of both epimers of NAD(P)HX.</text>
</comment>
<comment type="catalytic activity">
    <reaction evidence="1 10">
        <text>(6R)-NADHX = (6S)-NADHX</text>
        <dbReference type="Rhea" id="RHEA:32215"/>
        <dbReference type="ChEBI" id="CHEBI:64074"/>
        <dbReference type="ChEBI" id="CHEBI:64075"/>
        <dbReference type="EC" id="5.1.99.6"/>
    </reaction>
</comment>
<keyword evidence="8 10" id="KW-0520">NAD</keyword>
<accession>A0A1Y2HK01</accession>
<dbReference type="NCBIfam" id="TIGR00197">
    <property type="entry name" value="yjeF_nterm"/>
    <property type="match status" value="1"/>
</dbReference>
<evidence type="ECO:0000256" key="1">
    <source>
        <dbReference type="ARBA" id="ARBA00000013"/>
    </source>
</evidence>
<keyword evidence="7 10" id="KW-0630">Potassium</keyword>
<dbReference type="Gene3D" id="3.40.50.10260">
    <property type="entry name" value="YjeF N-terminal domain"/>
    <property type="match status" value="1"/>
</dbReference>
<dbReference type="EMBL" id="MCFL01000025">
    <property type="protein sequence ID" value="ORZ34905.1"/>
    <property type="molecule type" value="Genomic_DNA"/>
</dbReference>
<comment type="subcellular location">
    <subcellularLocation>
        <location evidence="10">Cytoplasm</location>
    </subcellularLocation>
    <subcellularLocation>
        <location evidence="10">Mitochondrion</location>
    </subcellularLocation>
</comment>
<dbReference type="OrthoDB" id="10064708at2759"/>
<dbReference type="GO" id="GO:0052856">
    <property type="term" value="F:NAD(P)HX epimerase activity"/>
    <property type="evidence" value="ECO:0007669"/>
    <property type="project" value="UniProtKB-UniRule"/>
</dbReference>
<feature type="binding site" evidence="10">
    <location>
        <begin position="145"/>
        <end position="151"/>
    </location>
    <ligand>
        <name>(6S)-NADPHX</name>
        <dbReference type="ChEBI" id="CHEBI:64076"/>
    </ligand>
</feature>
<evidence type="ECO:0000256" key="2">
    <source>
        <dbReference type="ARBA" id="ARBA00000909"/>
    </source>
</evidence>
<dbReference type="EC" id="5.1.99.6" evidence="3 10"/>
<dbReference type="GO" id="GO:0000166">
    <property type="term" value="F:nucleotide binding"/>
    <property type="evidence" value="ECO:0007669"/>
    <property type="project" value="UniProtKB-KW"/>
</dbReference>
<evidence type="ECO:0000256" key="5">
    <source>
        <dbReference type="ARBA" id="ARBA00022741"/>
    </source>
</evidence>
<sequence>MHTKPITYLTQRLAQAVDTELMSPAGGFSIDQLMELAGLAVAQAAARVFPLQPKPPGIPPTSVNRVVLCCGPGNNGGDGLVAARHLAHFGYTPIVYYPKPTDKPLFRNVTQQLRNLDVLVLGSDASSTIDSQLQHAYFVVDALFGFSFAGPIRSPFDDVIKKINESHKPVLSVDIPSGWDVEKGPMDAHGLDTPYALISLTAPKLGASGYTGIHFVGGRFVPPAMARRLGLDMPEYSGADQIVQISGLKV</sequence>
<evidence type="ECO:0000256" key="7">
    <source>
        <dbReference type="ARBA" id="ARBA00022958"/>
    </source>
</evidence>
<feature type="binding site" evidence="10">
    <location>
        <position position="177"/>
    </location>
    <ligand>
        <name>K(+)</name>
        <dbReference type="ChEBI" id="CHEBI:29103"/>
    </ligand>
</feature>
<reference evidence="12 13" key="1">
    <citation type="submission" date="2016-07" db="EMBL/GenBank/DDBJ databases">
        <title>Pervasive Adenine N6-methylation of Active Genes in Fungi.</title>
        <authorList>
            <consortium name="DOE Joint Genome Institute"/>
            <person name="Mondo S.J."/>
            <person name="Dannebaum R.O."/>
            <person name="Kuo R.C."/>
            <person name="Labutti K."/>
            <person name="Haridas S."/>
            <person name="Kuo A."/>
            <person name="Salamov A."/>
            <person name="Ahrendt S.R."/>
            <person name="Lipzen A."/>
            <person name="Sullivan W."/>
            <person name="Andreopoulos W.B."/>
            <person name="Clum A."/>
            <person name="Lindquist E."/>
            <person name="Daum C."/>
            <person name="Ramamoorthy G.K."/>
            <person name="Gryganskyi A."/>
            <person name="Culley D."/>
            <person name="Magnuson J.K."/>
            <person name="James T.Y."/>
            <person name="O'Malley M.A."/>
            <person name="Stajich J.E."/>
            <person name="Spatafora J.W."/>
            <person name="Visel A."/>
            <person name="Grigoriev I.V."/>
        </authorList>
    </citation>
    <scope>NUCLEOTIDE SEQUENCE [LARGE SCALE GENOMIC DNA]</scope>
    <source>
        <strain evidence="12 13">PL171</strain>
    </source>
</reference>
<dbReference type="Pfam" id="PF03853">
    <property type="entry name" value="YjeF_N"/>
    <property type="match status" value="1"/>
</dbReference>
<evidence type="ECO:0000259" key="11">
    <source>
        <dbReference type="PROSITE" id="PS51385"/>
    </source>
</evidence>
<dbReference type="InterPro" id="IPR032976">
    <property type="entry name" value="YJEFN_prot_NAXE-like"/>
</dbReference>
<feature type="binding site" evidence="10">
    <location>
        <position position="141"/>
    </location>
    <ligand>
        <name>K(+)</name>
        <dbReference type="ChEBI" id="CHEBI:29103"/>
    </ligand>
</feature>